<dbReference type="Pfam" id="PF13472">
    <property type="entry name" value="Lipase_GDSL_2"/>
    <property type="match status" value="1"/>
</dbReference>
<protein>
    <submittedName>
        <fullName evidence="2">Arylesterase</fullName>
    </submittedName>
</protein>
<dbReference type="GO" id="GO:0004622">
    <property type="term" value="F:phosphatidylcholine lysophospholipase activity"/>
    <property type="evidence" value="ECO:0007669"/>
    <property type="project" value="TreeGrafter"/>
</dbReference>
<dbReference type="AlphaFoldDB" id="A0A6P1T4W9"/>
<dbReference type="EMBL" id="CP046620">
    <property type="protein sequence ID" value="QHQ35592.1"/>
    <property type="molecule type" value="Genomic_DNA"/>
</dbReference>
<reference evidence="2 3" key="1">
    <citation type="submission" date="2019-12" db="EMBL/GenBank/DDBJ databases">
        <title>Complete genome sequence of Algicella marina strain 9Alg 56(T) isolated from the red alga Tichocarpus crinitus.</title>
        <authorList>
            <person name="Kim S.-G."/>
            <person name="Nedashkovskaya O.I."/>
        </authorList>
    </citation>
    <scope>NUCLEOTIDE SEQUENCE [LARGE SCALE GENOMIC DNA]</scope>
    <source>
        <strain evidence="2 3">9Alg 56</strain>
    </source>
</reference>
<evidence type="ECO:0000313" key="2">
    <source>
        <dbReference type="EMBL" id="QHQ35592.1"/>
    </source>
</evidence>
<dbReference type="InterPro" id="IPR051532">
    <property type="entry name" value="Ester_Hydrolysis_Enzymes"/>
</dbReference>
<dbReference type="InterPro" id="IPR036514">
    <property type="entry name" value="SGNH_hydro_sf"/>
</dbReference>
<dbReference type="PANTHER" id="PTHR30383:SF24">
    <property type="entry name" value="THIOESTERASE 1_PROTEASE 1_LYSOPHOSPHOLIPASE L1"/>
    <property type="match status" value="1"/>
</dbReference>
<dbReference type="Gene3D" id="3.40.50.1110">
    <property type="entry name" value="SGNH hydrolase"/>
    <property type="match status" value="1"/>
</dbReference>
<accession>A0A6P1T4W9</accession>
<dbReference type="KEGG" id="amaq:GO499_10575"/>
<dbReference type="CDD" id="cd01822">
    <property type="entry name" value="Lysophospholipase_L1_like"/>
    <property type="match status" value="1"/>
</dbReference>
<feature type="domain" description="SGNH hydrolase-type esterase" evidence="1">
    <location>
        <begin position="51"/>
        <end position="214"/>
    </location>
</feature>
<sequence>MKRQSPTRSNSSGYTGAYGALRNKCNRWLAAIAVSILAVFPAMAEETVILALGDSLTQGFGLPEEEGFVPQMQAWLRNEGAEVRIINGGVSGDTSAGGLARTAWSLTPEVEAVIVNLGANDMLRGVDPADTRANIDGILTTIDEKGLPVLITTVPSAGNFGAYYKKSFDAVFPELAEQYGALLYPNFFAALGGENLSDARQWMQGDGIHPNAEGVGKIVEAMGPAVLDLIDLAAD</sequence>
<dbReference type="SUPFAM" id="SSF52266">
    <property type="entry name" value="SGNH hydrolase"/>
    <property type="match status" value="1"/>
</dbReference>
<evidence type="ECO:0000313" key="3">
    <source>
        <dbReference type="Proteomes" id="UP000464495"/>
    </source>
</evidence>
<keyword evidence="3" id="KW-1185">Reference proteome</keyword>
<dbReference type="InterPro" id="IPR013830">
    <property type="entry name" value="SGNH_hydro"/>
</dbReference>
<dbReference type="PANTHER" id="PTHR30383">
    <property type="entry name" value="THIOESTERASE 1/PROTEASE 1/LYSOPHOSPHOLIPASE L1"/>
    <property type="match status" value="1"/>
</dbReference>
<proteinExistence type="predicted"/>
<gene>
    <name evidence="2" type="ORF">GO499_10575</name>
</gene>
<organism evidence="2 3">
    <name type="scientific">Algicella marina</name>
    <dbReference type="NCBI Taxonomy" id="2683284"/>
    <lineage>
        <taxon>Bacteria</taxon>
        <taxon>Pseudomonadati</taxon>
        <taxon>Pseudomonadota</taxon>
        <taxon>Alphaproteobacteria</taxon>
        <taxon>Rhodobacterales</taxon>
        <taxon>Paracoccaceae</taxon>
        <taxon>Algicella</taxon>
    </lineage>
</organism>
<dbReference type="RefSeq" id="WP_161862152.1">
    <property type="nucleotide sequence ID" value="NZ_CP046620.1"/>
</dbReference>
<name>A0A6P1T4W9_9RHOB</name>
<evidence type="ECO:0000259" key="1">
    <source>
        <dbReference type="Pfam" id="PF13472"/>
    </source>
</evidence>
<dbReference type="Proteomes" id="UP000464495">
    <property type="component" value="Chromosome"/>
</dbReference>